<dbReference type="GeneID" id="31362095"/>
<protein>
    <recommendedName>
        <fullName evidence="3">F-box domain-containing protein</fullName>
    </recommendedName>
</protein>
<dbReference type="InParanoid" id="D3BF80"/>
<dbReference type="RefSeq" id="XP_020431915.1">
    <property type="nucleotide sequence ID" value="XM_020577467.1"/>
</dbReference>
<evidence type="ECO:0000313" key="2">
    <source>
        <dbReference type="Proteomes" id="UP000001396"/>
    </source>
</evidence>
<dbReference type="PANTHER" id="PTHR39532">
    <property type="entry name" value="F-BOX DOMAIN-CONTAINING PROTEIN-RELATED"/>
    <property type="match status" value="1"/>
</dbReference>
<comment type="caution">
    <text evidence="1">The sequence shown here is derived from an EMBL/GenBank/DDBJ whole genome shotgun (WGS) entry which is preliminary data.</text>
</comment>
<accession>D3BF80</accession>
<sequence length="559" mass="66773">MTTTENPSRKRTYQESNEIVVEERPNDRISTINIDGIDFDDRNSLINFNRVYHLYYQCLESRDDQMRSQCVRFFVDYHQHKFLHYIDVQGYTKFIVDLFFDPSLDVISNMSSFGHSDHKTLVENIYNKIRYDKRKLNDDSDQLAKRIDVYKECFFSKAIQKKHLYFDYNSFHYSITHQEEEEEDNDNINENEDGVSNTIVNQEKDIKLEINDLTKEKEGYHHAISSTMIEEVFTFTLSDILVEIIISFSLKGDSLHIFVENTRIRILDYSDIKCIFNIALVSKQFFRVASKKINNSYHNLYGHINVDNEYSLIKSPPLYFDYESIKFIRYDESTVRITQLFSRVEIFKLSSDEYDSRINDGVFRRYLYDDFFGRDTEHFYRNSISRNDYLTYLPPMPNLKHFTIDTYFGYKRNYSSFLISIFENTPNVDGHGIESFYISIYKDWNGSPDYSNLDFLQPLLSLHSKTLKSVTLDYRRLCGKYAYEFLPILKEMLPTIKQYNYSFILYGSFYNLKSACKDDEDLEVYRYLLNQKVILNKFDSRNDDIDKNDLEYIQETKNK</sequence>
<dbReference type="Proteomes" id="UP000001396">
    <property type="component" value="Unassembled WGS sequence"/>
</dbReference>
<dbReference type="OMA" id="HAISSTM"/>
<evidence type="ECO:0008006" key="3">
    <source>
        <dbReference type="Google" id="ProtNLM"/>
    </source>
</evidence>
<organism evidence="1 2">
    <name type="scientific">Heterostelium pallidum (strain ATCC 26659 / Pp 5 / PN500)</name>
    <name type="common">Cellular slime mold</name>
    <name type="synonym">Polysphondylium pallidum</name>
    <dbReference type="NCBI Taxonomy" id="670386"/>
    <lineage>
        <taxon>Eukaryota</taxon>
        <taxon>Amoebozoa</taxon>
        <taxon>Evosea</taxon>
        <taxon>Eumycetozoa</taxon>
        <taxon>Dictyostelia</taxon>
        <taxon>Acytosteliales</taxon>
        <taxon>Acytosteliaceae</taxon>
        <taxon>Heterostelium</taxon>
    </lineage>
</organism>
<dbReference type="AlphaFoldDB" id="D3BF80"/>
<proteinExistence type="predicted"/>
<dbReference type="EMBL" id="ADBJ01000031">
    <property type="protein sequence ID" value="EFA79794.1"/>
    <property type="molecule type" value="Genomic_DNA"/>
</dbReference>
<reference evidence="1 2" key="1">
    <citation type="journal article" date="2011" name="Genome Res.">
        <title>Phylogeny-wide analysis of social amoeba genomes highlights ancient origins for complex intercellular communication.</title>
        <authorList>
            <person name="Heidel A.J."/>
            <person name="Lawal H.M."/>
            <person name="Felder M."/>
            <person name="Schilde C."/>
            <person name="Helps N.R."/>
            <person name="Tunggal B."/>
            <person name="Rivero F."/>
            <person name="John U."/>
            <person name="Schleicher M."/>
            <person name="Eichinger L."/>
            <person name="Platzer M."/>
            <person name="Noegel A.A."/>
            <person name="Schaap P."/>
            <person name="Gloeckner G."/>
        </authorList>
    </citation>
    <scope>NUCLEOTIDE SEQUENCE [LARGE SCALE GENOMIC DNA]</scope>
    <source>
        <strain evidence="2">ATCC 26659 / Pp 5 / PN500</strain>
    </source>
</reference>
<keyword evidence="2" id="KW-1185">Reference proteome</keyword>
<dbReference type="FunCoup" id="D3BF80">
    <property type="interactions" value="805"/>
</dbReference>
<name>D3BF80_HETP5</name>
<gene>
    <name evidence="1" type="ORF">PPL_06613</name>
</gene>
<evidence type="ECO:0000313" key="1">
    <source>
        <dbReference type="EMBL" id="EFA79794.1"/>
    </source>
</evidence>